<dbReference type="InterPro" id="IPR036409">
    <property type="entry name" value="Aldolase_II/adducin_N_sf"/>
</dbReference>
<evidence type="ECO:0000256" key="1">
    <source>
        <dbReference type="ARBA" id="ARBA00022723"/>
    </source>
</evidence>
<dbReference type="GO" id="GO:0019323">
    <property type="term" value="P:pentose catabolic process"/>
    <property type="evidence" value="ECO:0007669"/>
    <property type="project" value="TreeGrafter"/>
</dbReference>
<dbReference type="GO" id="GO:0016832">
    <property type="term" value="F:aldehyde-lyase activity"/>
    <property type="evidence" value="ECO:0007669"/>
    <property type="project" value="TreeGrafter"/>
</dbReference>
<sequence length="211" mass="22795">MTDSDFNAALIDQVIAMGADIVRRKLTLASAGNISFRDPENPTRFFVTAAASWLDALTEEDLSHIDMHGTVLSGSAQPSSEWRVHAEAYLTRTDVDAVVHAHPQYSVLLDALGHRVRLITLDHVSYVKSVGMTPFAPNASTSLASGVASQLHDHDCVIMSHHGCVVVGDTLTMAYRRILNLEEAAENTYRALALGDATTAFPADQVLSVHS</sequence>
<comment type="caution">
    <text evidence="4">The sequence shown here is derived from an EMBL/GenBank/DDBJ whole genome shotgun (WGS) entry which is preliminary data.</text>
</comment>
<dbReference type="EMBL" id="VFRA01000001">
    <property type="protein sequence ID" value="TQO20685.1"/>
    <property type="molecule type" value="Genomic_DNA"/>
</dbReference>
<dbReference type="PANTHER" id="PTHR22789:SF0">
    <property type="entry name" value="3-OXO-TETRONATE 4-PHOSPHATE DECARBOXYLASE-RELATED"/>
    <property type="match status" value="1"/>
</dbReference>
<accession>A0A8H2K5V4</accession>
<evidence type="ECO:0000313" key="5">
    <source>
        <dbReference type="Proteomes" id="UP000316560"/>
    </source>
</evidence>
<dbReference type="GO" id="GO:0046872">
    <property type="term" value="F:metal ion binding"/>
    <property type="evidence" value="ECO:0007669"/>
    <property type="project" value="UniProtKB-KW"/>
</dbReference>
<protein>
    <submittedName>
        <fullName evidence="4">L-fuculose-phosphate aldolase</fullName>
    </submittedName>
</protein>
<gene>
    <name evidence="4" type="ORF">FB472_2333</name>
</gene>
<dbReference type="OrthoDB" id="9786287at2"/>
<dbReference type="RefSeq" id="WP_141990964.1">
    <property type="nucleotide sequence ID" value="NZ_VFRA01000001.1"/>
</dbReference>
<evidence type="ECO:0000313" key="4">
    <source>
        <dbReference type="EMBL" id="TQO20685.1"/>
    </source>
</evidence>
<dbReference type="SMART" id="SM01007">
    <property type="entry name" value="Aldolase_II"/>
    <property type="match status" value="1"/>
</dbReference>
<name>A0A8H2K5V4_9MICO</name>
<feature type="domain" description="Class II aldolase/adducin N-terminal" evidence="3">
    <location>
        <begin position="12"/>
        <end position="189"/>
    </location>
</feature>
<evidence type="ECO:0000256" key="2">
    <source>
        <dbReference type="ARBA" id="ARBA00023239"/>
    </source>
</evidence>
<dbReference type="InterPro" id="IPR050197">
    <property type="entry name" value="Aldolase_class_II_sugar_metab"/>
</dbReference>
<dbReference type="SUPFAM" id="SSF53639">
    <property type="entry name" value="AraD/HMP-PK domain-like"/>
    <property type="match status" value="1"/>
</dbReference>
<dbReference type="Proteomes" id="UP000316560">
    <property type="component" value="Unassembled WGS sequence"/>
</dbReference>
<dbReference type="AlphaFoldDB" id="A0A8H2K5V4"/>
<dbReference type="PANTHER" id="PTHR22789">
    <property type="entry name" value="FUCULOSE PHOSPHATE ALDOLASE"/>
    <property type="match status" value="1"/>
</dbReference>
<dbReference type="GO" id="GO:0005829">
    <property type="term" value="C:cytosol"/>
    <property type="evidence" value="ECO:0007669"/>
    <property type="project" value="TreeGrafter"/>
</dbReference>
<reference evidence="4 5" key="1">
    <citation type="submission" date="2019-06" db="EMBL/GenBank/DDBJ databases">
        <title>Sequencing the genomes of 1000 actinobacteria strains.</title>
        <authorList>
            <person name="Klenk H.-P."/>
        </authorList>
    </citation>
    <scope>NUCLEOTIDE SEQUENCE [LARGE SCALE GENOMIC DNA]</scope>
    <source>
        <strain evidence="4 5">DSM 21947</strain>
    </source>
</reference>
<keyword evidence="2" id="KW-0456">Lyase</keyword>
<keyword evidence="1" id="KW-0479">Metal-binding</keyword>
<organism evidence="4 5">
    <name type="scientific">Rhodoglobus vestalii</name>
    <dbReference type="NCBI Taxonomy" id="193384"/>
    <lineage>
        <taxon>Bacteria</taxon>
        <taxon>Bacillati</taxon>
        <taxon>Actinomycetota</taxon>
        <taxon>Actinomycetes</taxon>
        <taxon>Micrococcales</taxon>
        <taxon>Microbacteriaceae</taxon>
        <taxon>Rhodoglobus</taxon>
    </lineage>
</organism>
<keyword evidence="5" id="KW-1185">Reference proteome</keyword>
<evidence type="ECO:0000259" key="3">
    <source>
        <dbReference type="SMART" id="SM01007"/>
    </source>
</evidence>
<proteinExistence type="predicted"/>
<dbReference type="Pfam" id="PF00596">
    <property type="entry name" value="Aldolase_II"/>
    <property type="match status" value="1"/>
</dbReference>
<dbReference type="Gene3D" id="3.40.225.10">
    <property type="entry name" value="Class II aldolase/adducin N-terminal domain"/>
    <property type="match status" value="1"/>
</dbReference>
<dbReference type="InterPro" id="IPR001303">
    <property type="entry name" value="Aldolase_II/adducin_N"/>
</dbReference>